<keyword evidence="2" id="KW-1185">Reference proteome</keyword>
<accession>A0A7E4ZWP5</accession>
<feature type="chain" id="PRO_5028850923" evidence="1">
    <location>
        <begin position="19"/>
        <end position="102"/>
    </location>
</feature>
<evidence type="ECO:0000313" key="3">
    <source>
        <dbReference type="WBParaSite" id="Pan_g21843.t1"/>
    </source>
</evidence>
<reference evidence="3" key="2">
    <citation type="submission" date="2020-10" db="UniProtKB">
        <authorList>
            <consortium name="WormBaseParasite"/>
        </authorList>
    </citation>
    <scope>IDENTIFICATION</scope>
</reference>
<evidence type="ECO:0000313" key="2">
    <source>
        <dbReference type="Proteomes" id="UP000492821"/>
    </source>
</evidence>
<dbReference type="WBParaSite" id="Pan_g21843.t1">
    <property type="protein sequence ID" value="Pan_g21843.t1"/>
    <property type="gene ID" value="Pan_g21843"/>
</dbReference>
<keyword evidence="1" id="KW-0732">Signal</keyword>
<proteinExistence type="predicted"/>
<organism evidence="2 3">
    <name type="scientific">Panagrellus redivivus</name>
    <name type="common">Microworm</name>
    <dbReference type="NCBI Taxonomy" id="6233"/>
    <lineage>
        <taxon>Eukaryota</taxon>
        <taxon>Metazoa</taxon>
        <taxon>Ecdysozoa</taxon>
        <taxon>Nematoda</taxon>
        <taxon>Chromadorea</taxon>
        <taxon>Rhabditida</taxon>
        <taxon>Tylenchina</taxon>
        <taxon>Panagrolaimomorpha</taxon>
        <taxon>Panagrolaimoidea</taxon>
        <taxon>Panagrolaimidae</taxon>
        <taxon>Panagrellus</taxon>
    </lineage>
</organism>
<sequence>MTFFGIGMFFAVAVTIFAASTIEDVPKEPETKIVGPVTEPLPNLRKILYPTYARSSYGSDLYGSIDVGVPGYGTWSPMYKYNDFLDRSMRSLLRNNHESSVF</sequence>
<dbReference type="AlphaFoldDB" id="A0A7E4ZWP5"/>
<protein>
    <submittedName>
        <fullName evidence="3">Secreted protein</fullName>
    </submittedName>
</protein>
<evidence type="ECO:0000256" key="1">
    <source>
        <dbReference type="SAM" id="SignalP"/>
    </source>
</evidence>
<feature type="signal peptide" evidence="1">
    <location>
        <begin position="1"/>
        <end position="18"/>
    </location>
</feature>
<reference evidence="2" key="1">
    <citation type="journal article" date="2013" name="Genetics">
        <title>The draft genome and transcriptome of Panagrellus redivivus are shaped by the harsh demands of a free-living lifestyle.</title>
        <authorList>
            <person name="Srinivasan J."/>
            <person name="Dillman A.R."/>
            <person name="Macchietto M.G."/>
            <person name="Heikkinen L."/>
            <person name="Lakso M."/>
            <person name="Fracchia K.M."/>
            <person name="Antoshechkin I."/>
            <person name="Mortazavi A."/>
            <person name="Wong G."/>
            <person name="Sternberg P.W."/>
        </authorList>
    </citation>
    <scope>NUCLEOTIDE SEQUENCE [LARGE SCALE GENOMIC DNA]</scope>
    <source>
        <strain evidence="2">MT8872</strain>
    </source>
</reference>
<dbReference type="Proteomes" id="UP000492821">
    <property type="component" value="Unassembled WGS sequence"/>
</dbReference>
<name>A0A7E4ZWP5_PANRE</name>